<dbReference type="InterPro" id="IPR010817">
    <property type="entry name" value="HemY_N"/>
</dbReference>
<dbReference type="eggNOG" id="COG3071">
    <property type="taxonomic scope" value="Bacteria"/>
</dbReference>
<name>D0KW77_HALNC</name>
<reference evidence="11 12" key="1">
    <citation type="submission" date="2009-10" db="EMBL/GenBank/DDBJ databases">
        <title>Complete sequence of Halothiobacillus neapolitanus c2.</title>
        <authorList>
            <consortium name="US DOE Joint Genome Institute"/>
            <person name="Lucas S."/>
            <person name="Copeland A."/>
            <person name="Lapidus A."/>
            <person name="Glavina del Rio T."/>
            <person name="Tice H."/>
            <person name="Bruce D."/>
            <person name="Goodwin L."/>
            <person name="Pitluck S."/>
            <person name="Davenport K."/>
            <person name="Brettin T."/>
            <person name="Detter J.C."/>
            <person name="Han C."/>
            <person name="Tapia R."/>
            <person name="Larimer F."/>
            <person name="Land M."/>
            <person name="Hauser L."/>
            <person name="Kyrpides N."/>
            <person name="Mikhailova N."/>
            <person name="Kerfeld C."/>
            <person name="Cannon G."/>
            <person name="Heinhort S."/>
        </authorList>
    </citation>
    <scope>NUCLEOTIDE SEQUENCE [LARGE SCALE GENOMIC DNA]</scope>
    <source>
        <strain evidence="12">ATCC 23641 / c2</strain>
    </source>
</reference>
<gene>
    <name evidence="11" type="ordered locus">Hneap_2164</name>
</gene>
<dbReference type="InterPro" id="IPR005254">
    <property type="entry name" value="Heme_biosyn_assoc_TPR_pro"/>
</dbReference>
<dbReference type="Pfam" id="PF07219">
    <property type="entry name" value="HemY_N"/>
    <property type="match status" value="1"/>
</dbReference>
<feature type="domain" description="HemY N-terminal" evidence="10">
    <location>
        <begin position="29"/>
        <end position="131"/>
    </location>
</feature>
<evidence type="ECO:0000256" key="4">
    <source>
        <dbReference type="ARBA" id="ARBA00022475"/>
    </source>
</evidence>
<evidence type="ECO:0000256" key="9">
    <source>
        <dbReference type="ARBA" id="ARBA00023244"/>
    </source>
</evidence>
<evidence type="ECO:0000256" key="3">
    <source>
        <dbReference type="ARBA" id="ARBA00004744"/>
    </source>
</evidence>
<evidence type="ECO:0000256" key="5">
    <source>
        <dbReference type="ARBA" id="ARBA00022519"/>
    </source>
</evidence>
<dbReference type="KEGG" id="hna:Hneap_2164"/>
<keyword evidence="4" id="KW-1003">Cell membrane</keyword>
<accession>D0KW77</accession>
<dbReference type="STRING" id="555778.Hneap_2164"/>
<dbReference type="AlphaFoldDB" id="D0KW77"/>
<dbReference type="OrthoDB" id="7053339at2"/>
<evidence type="ECO:0000313" key="11">
    <source>
        <dbReference type="EMBL" id="ACX96980.1"/>
    </source>
</evidence>
<evidence type="ECO:0000256" key="8">
    <source>
        <dbReference type="ARBA" id="ARBA00023136"/>
    </source>
</evidence>
<keyword evidence="9" id="KW-0627">Porphyrin biosynthesis</keyword>
<dbReference type="SUPFAM" id="SSF48452">
    <property type="entry name" value="TPR-like"/>
    <property type="match status" value="1"/>
</dbReference>
<keyword evidence="5" id="KW-0997">Cell inner membrane</keyword>
<keyword evidence="12" id="KW-1185">Reference proteome</keyword>
<evidence type="ECO:0000256" key="1">
    <source>
        <dbReference type="ARBA" id="ARBA00002962"/>
    </source>
</evidence>
<comment type="function">
    <text evidence="1">Involved in a late step of protoheme IX synthesis.</text>
</comment>
<dbReference type="GO" id="GO:0005886">
    <property type="term" value="C:plasma membrane"/>
    <property type="evidence" value="ECO:0007669"/>
    <property type="project" value="UniProtKB-SubCell"/>
</dbReference>
<dbReference type="GO" id="GO:0042168">
    <property type="term" value="P:heme metabolic process"/>
    <property type="evidence" value="ECO:0007669"/>
    <property type="project" value="InterPro"/>
</dbReference>
<dbReference type="InterPro" id="IPR011990">
    <property type="entry name" value="TPR-like_helical_dom_sf"/>
</dbReference>
<dbReference type="HOGENOM" id="CLU_688441_0_0_6"/>
<dbReference type="NCBIfam" id="TIGR00540">
    <property type="entry name" value="TPR_hemY_coli"/>
    <property type="match status" value="1"/>
</dbReference>
<evidence type="ECO:0000256" key="2">
    <source>
        <dbReference type="ARBA" id="ARBA00004429"/>
    </source>
</evidence>
<evidence type="ECO:0000256" key="6">
    <source>
        <dbReference type="ARBA" id="ARBA00022692"/>
    </source>
</evidence>
<organism evidence="11 12">
    <name type="scientific">Halothiobacillus neapolitanus (strain ATCC 23641 / DSM 15147 / CIP 104769 / NCIMB 8539 / c2)</name>
    <name type="common">Thiobacillus neapolitanus</name>
    <dbReference type="NCBI Taxonomy" id="555778"/>
    <lineage>
        <taxon>Bacteria</taxon>
        <taxon>Pseudomonadati</taxon>
        <taxon>Pseudomonadota</taxon>
        <taxon>Gammaproteobacteria</taxon>
        <taxon>Chromatiales</taxon>
        <taxon>Halothiobacillaceae</taxon>
        <taxon>Halothiobacillus</taxon>
    </lineage>
</organism>
<keyword evidence="6" id="KW-0812">Transmembrane</keyword>
<evidence type="ECO:0000313" key="12">
    <source>
        <dbReference type="Proteomes" id="UP000009102"/>
    </source>
</evidence>
<keyword evidence="8" id="KW-0472">Membrane</keyword>
<evidence type="ECO:0000259" key="10">
    <source>
        <dbReference type="Pfam" id="PF07219"/>
    </source>
</evidence>
<dbReference type="UniPathway" id="UPA00252"/>
<dbReference type="Gene3D" id="1.25.40.10">
    <property type="entry name" value="Tetratricopeptide repeat domain"/>
    <property type="match status" value="1"/>
</dbReference>
<proteinExistence type="predicted"/>
<comment type="pathway">
    <text evidence="3">Porphyrin-containing compound metabolism; protoheme biosynthesis.</text>
</comment>
<dbReference type="Proteomes" id="UP000009102">
    <property type="component" value="Chromosome"/>
</dbReference>
<evidence type="ECO:0000256" key="7">
    <source>
        <dbReference type="ARBA" id="ARBA00022989"/>
    </source>
</evidence>
<sequence length="400" mass="44594">MKRFVLILIILVLAAGAGFYFIRDPGTADIALLGWDLQTSALGLLALIIVGFIVLAIIWRVISAVLKLPSLWRRRSARQKQQAADEQVLRAWAELERGRFSVAEKLARTRLNEASLPPLNYVIAADALMAQDETAATLSLLDEVRASFPRFADFLSLHIANRFRQQKNLAPALELLQSLAAAHPKDEAIVCAFAETLFEAADWEKLRTLMPALRRLKWSGLTEQDVQRYDRAVYGGLIQEAARHKQTAELAAIWNDAPKSLRQDDLMLASLANSWLTLGQPAEAERILETAQDQQCTPALLHHWLALPPADPARAIARFNHWAGQSTCQPDKKLLAYANARLAWLNDDTEGAKQALAPVLGDHPDIPSLKLAAQIAEHERDSTQAVMYYTKAFELMDMEK</sequence>
<comment type="subcellular location">
    <subcellularLocation>
        <location evidence="2">Cell inner membrane</location>
        <topology evidence="2">Multi-pass membrane protein</topology>
    </subcellularLocation>
</comment>
<dbReference type="EMBL" id="CP001801">
    <property type="protein sequence ID" value="ACX96980.1"/>
    <property type="molecule type" value="Genomic_DNA"/>
</dbReference>
<keyword evidence="7" id="KW-1133">Transmembrane helix</keyword>
<protein>
    <submittedName>
        <fullName evidence="11">HemY domain protein</fullName>
    </submittedName>
</protein>
<dbReference type="GO" id="GO:0006779">
    <property type="term" value="P:porphyrin-containing compound biosynthetic process"/>
    <property type="evidence" value="ECO:0007669"/>
    <property type="project" value="UniProtKB-KW"/>
</dbReference>
<dbReference type="RefSeq" id="WP_012825012.1">
    <property type="nucleotide sequence ID" value="NC_013422.1"/>
</dbReference>